<reference evidence="2" key="1">
    <citation type="submission" date="2021-01" db="EMBL/GenBank/DDBJ databases">
        <authorList>
            <person name="Corre E."/>
            <person name="Pelletier E."/>
            <person name="Niang G."/>
            <person name="Scheremetjew M."/>
            <person name="Finn R."/>
            <person name="Kale V."/>
            <person name="Holt S."/>
            <person name="Cochrane G."/>
            <person name="Meng A."/>
            <person name="Brown T."/>
            <person name="Cohen L."/>
        </authorList>
    </citation>
    <scope>NUCLEOTIDE SEQUENCE</scope>
</reference>
<feature type="compositionally biased region" description="Polar residues" evidence="1">
    <location>
        <begin position="1"/>
        <end position="42"/>
    </location>
</feature>
<protein>
    <recommendedName>
        <fullName evidence="3">C3H1-type domain-containing protein</fullName>
    </recommendedName>
</protein>
<accession>A0A7S1FCE4</accession>
<feature type="region of interest" description="Disordered" evidence="1">
    <location>
        <begin position="121"/>
        <end position="146"/>
    </location>
</feature>
<evidence type="ECO:0000313" key="2">
    <source>
        <dbReference type="EMBL" id="CAD8859109.1"/>
    </source>
</evidence>
<gene>
    <name evidence="2" type="ORF">NSCI0253_LOCUS33463</name>
</gene>
<sequence>MFQVCGTLSGSSSRDSNQETCSPSGDSATGCSLTGGNSSTEPSDLVCGAARHDRSSSSDCNAASTSVSSSLQRNGPMASVGSAKHPDACNACAFYCFTFAGCRHGVDCAYCHLAHESKVRQRRTEWKKDQRQKRKEARQSAKQRIETASLGIGRTRQVAEEHLGKPATSPFQHGTDPIPCQVPVVDRQGVGPAAVTPVFLSTLGDDGSLCDRKALPHSGIEVEWCSYQPSFVAACVGERLELWPPLGLVISGMVFAVAPVLPEGLLLDEFTGRIHGALSNQVPSKSEFCVTAAKPCLNITRVRAALVTIQVKEATRKSLAPSCEVMFGVDPNFDLYHVVQKYSL</sequence>
<organism evidence="2">
    <name type="scientific">Noctiluca scintillans</name>
    <name type="common">Sea sparkle</name>
    <name type="synonym">Red tide dinoflagellate</name>
    <dbReference type="NCBI Taxonomy" id="2966"/>
    <lineage>
        <taxon>Eukaryota</taxon>
        <taxon>Sar</taxon>
        <taxon>Alveolata</taxon>
        <taxon>Dinophyceae</taxon>
        <taxon>Noctilucales</taxon>
        <taxon>Noctilucaceae</taxon>
        <taxon>Noctiluca</taxon>
    </lineage>
</organism>
<evidence type="ECO:0000256" key="1">
    <source>
        <dbReference type="SAM" id="MobiDB-lite"/>
    </source>
</evidence>
<feature type="region of interest" description="Disordered" evidence="1">
    <location>
        <begin position="1"/>
        <end position="80"/>
    </location>
</feature>
<dbReference type="EMBL" id="HBFQ01047086">
    <property type="protein sequence ID" value="CAD8859109.1"/>
    <property type="molecule type" value="Transcribed_RNA"/>
</dbReference>
<proteinExistence type="predicted"/>
<name>A0A7S1FCE4_NOCSC</name>
<evidence type="ECO:0008006" key="3">
    <source>
        <dbReference type="Google" id="ProtNLM"/>
    </source>
</evidence>
<feature type="compositionally biased region" description="Low complexity" evidence="1">
    <location>
        <begin position="57"/>
        <end position="70"/>
    </location>
</feature>
<dbReference type="AlphaFoldDB" id="A0A7S1FCE4"/>